<reference evidence="1" key="2">
    <citation type="journal article" date="2021" name="Genome Biol. Evol.">
        <title>Developing a high-quality reference genome for a parasitic bivalve with doubly uniparental inheritance (Bivalvia: Unionida).</title>
        <authorList>
            <person name="Smith C.H."/>
        </authorList>
    </citation>
    <scope>NUCLEOTIDE SEQUENCE</scope>
    <source>
        <strain evidence="1">CHS0354</strain>
        <tissue evidence="1">Mantle</tissue>
    </source>
</reference>
<organism evidence="1 2">
    <name type="scientific">Potamilus streckersoni</name>
    <dbReference type="NCBI Taxonomy" id="2493646"/>
    <lineage>
        <taxon>Eukaryota</taxon>
        <taxon>Metazoa</taxon>
        <taxon>Spiralia</taxon>
        <taxon>Lophotrochozoa</taxon>
        <taxon>Mollusca</taxon>
        <taxon>Bivalvia</taxon>
        <taxon>Autobranchia</taxon>
        <taxon>Heteroconchia</taxon>
        <taxon>Palaeoheterodonta</taxon>
        <taxon>Unionida</taxon>
        <taxon>Unionoidea</taxon>
        <taxon>Unionidae</taxon>
        <taxon>Ambleminae</taxon>
        <taxon>Lampsilini</taxon>
        <taxon>Potamilus</taxon>
    </lineage>
</organism>
<sequence>MKTLIGDLKQDKHSDDTRIKEDRINPDAIDEALVIKSYFPKSTSENVPYTSATKAIQPKIVDTITTCATCGSLLGGKPLVKEGLFPQSLSDIIPPLPAIPQAAKWKLVAEARVIPTYDFCMKLEEKDKRGENNTVGS</sequence>
<proteinExistence type="predicted"/>
<dbReference type="Proteomes" id="UP001195483">
    <property type="component" value="Unassembled WGS sequence"/>
</dbReference>
<gene>
    <name evidence="1" type="ORF">CHS0354_004575</name>
</gene>
<evidence type="ECO:0000313" key="1">
    <source>
        <dbReference type="EMBL" id="KAK3585652.1"/>
    </source>
</evidence>
<keyword evidence="2" id="KW-1185">Reference proteome</keyword>
<reference evidence="1" key="1">
    <citation type="journal article" date="2021" name="Genome Biol. Evol.">
        <title>A High-Quality Reference Genome for a Parasitic Bivalve with Doubly Uniparental Inheritance (Bivalvia: Unionida).</title>
        <authorList>
            <person name="Smith C.H."/>
        </authorList>
    </citation>
    <scope>NUCLEOTIDE SEQUENCE</scope>
    <source>
        <strain evidence="1">CHS0354</strain>
    </source>
</reference>
<evidence type="ECO:0000313" key="2">
    <source>
        <dbReference type="Proteomes" id="UP001195483"/>
    </source>
</evidence>
<accession>A0AAE0S588</accession>
<dbReference type="EMBL" id="JAEAOA010000333">
    <property type="protein sequence ID" value="KAK3585652.1"/>
    <property type="molecule type" value="Genomic_DNA"/>
</dbReference>
<name>A0AAE0S588_9BIVA</name>
<protein>
    <submittedName>
        <fullName evidence="1">Uncharacterized protein</fullName>
    </submittedName>
</protein>
<comment type="caution">
    <text evidence="1">The sequence shown here is derived from an EMBL/GenBank/DDBJ whole genome shotgun (WGS) entry which is preliminary data.</text>
</comment>
<dbReference type="AlphaFoldDB" id="A0AAE0S588"/>
<reference evidence="1" key="3">
    <citation type="submission" date="2023-05" db="EMBL/GenBank/DDBJ databases">
        <authorList>
            <person name="Smith C.H."/>
        </authorList>
    </citation>
    <scope>NUCLEOTIDE SEQUENCE</scope>
    <source>
        <strain evidence="1">CHS0354</strain>
        <tissue evidence="1">Mantle</tissue>
    </source>
</reference>